<dbReference type="EMBL" id="CP015124">
    <property type="protein sequence ID" value="ANP36150.1"/>
    <property type="molecule type" value="Genomic_DNA"/>
</dbReference>
<dbReference type="AlphaFoldDB" id="A0A1B0ZPT3"/>
<dbReference type="InterPro" id="IPR001343">
    <property type="entry name" value="Hemolysn_Ca-bd"/>
</dbReference>
<dbReference type="SUPFAM" id="SSF51120">
    <property type="entry name" value="beta-Roll"/>
    <property type="match status" value="1"/>
</dbReference>
<proteinExistence type="predicted"/>
<keyword evidence="3" id="KW-1185">Reference proteome</keyword>
<dbReference type="InterPro" id="IPR000782">
    <property type="entry name" value="FAS1_domain"/>
</dbReference>
<dbReference type="InterPro" id="IPR050904">
    <property type="entry name" value="Adhesion/Biosynth-related"/>
</dbReference>
<dbReference type="Pfam" id="PF00353">
    <property type="entry name" value="HemolysinCabind"/>
    <property type="match status" value="2"/>
</dbReference>
<organism evidence="2 3">
    <name type="scientific">Phaeobacter gallaeciensis</name>
    <dbReference type="NCBI Taxonomy" id="60890"/>
    <lineage>
        <taxon>Bacteria</taxon>
        <taxon>Pseudomonadati</taxon>
        <taxon>Pseudomonadota</taxon>
        <taxon>Alphaproteobacteria</taxon>
        <taxon>Rhodobacterales</taxon>
        <taxon>Roseobacteraceae</taxon>
        <taxon>Phaeobacter</taxon>
    </lineage>
</organism>
<dbReference type="Gene3D" id="2.150.10.10">
    <property type="entry name" value="Serralysin-like metalloprotease, C-terminal"/>
    <property type="match status" value="1"/>
</dbReference>
<dbReference type="PANTHER" id="PTHR10900:SF77">
    <property type="entry name" value="FI19380P1"/>
    <property type="match status" value="1"/>
</dbReference>
<evidence type="ECO:0000259" key="1">
    <source>
        <dbReference type="PROSITE" id="PS50213"/>
    </source>
</evidence>
<dbReference type="Gene3D" id="2.30.180.10">
    <property type="entry name" value="FAS1 domain"/>
    <property type="match status" value="2"/>
</dbReference>
<dbReference type="Pfam" id="PF02469">
    <property type="entry name" value="Fasciclin"/>
    <property type="match status" value="2"/>
</dbReference>
<dbReference type="GO" id="GO:0005615">
    <property type="term" value="C:extracellular space"/>
    <property type="evidence" value="ECO:0007669"/>
    <property type="project" value="InterPro"/>
</dbReference>
<feature type="domain" description="FAS1" evidence="1">
    <location>
        <begin position="175"/>
        <end position="329"/>
    </location>
</feature>
<dbReference type="RefSeq" id="WP_065271162.1">
    <property type="nucleotide sequence ID" value="NZ_CP015124.1"/>
</dbReference>
<feature type="domain" description="FAS1" evidence="1">
    <location>
        <begin position="1"/>
        <end position="155"/>
    </location>
</feature>
<reference evidence="2 3" key="1">
    <citation type="submission" date="2016-04" db="EMBL/GenBank/DDBJ databases">
        <authorList>
            <person name="Evans L.H."/>
            <person name="Alamgir A."/>
            <person name="Owens N."/>
            <person name="Weber N.D."/>
            <person name="Virtaneva K."/>
            <person name="Barbian K."/>
            <person name="Babar A."/>
            <person name="Rosenke K."/>
        </authorList>
    </citation>
    <scope>NUCLEOTIDE SEQUENCE [LARGE SCALE GENOMIC DNA]</scope>
    <source>
        <strain evidence="2 3">JL2886</strain>
    </source>
</reference>
<sequence>MTTIAGIASSDTTFSILVSVIEFIDAEKGTAYIDTLNNAAADLTVFAPTNAAFGQLATDLGFAGDAADTLAVTEFLTTLGADTLEAVVTYHVSVGTQSSGDIAAAGSVTTLQGGIIDASELPTLGDNEPDLIDPSLIATDIMADNGVVHVIDRVLLPIDLPDNDAPTVTGLVLETSGAEGFDGNGADFDILRDSVIAADLAGVLDDDTQDFTVFAPTDSAFVGLSQTLGYEGSDEAGAFGHLVDALRLLNEGNDPIELLSTVLTYHVAGQSLQASQVIATGEVETLQGGTLTLDGLSLVDADPDLSNPNLIATDLQASNGVVHVLDGVLLPVDLLPTDGANDVDFVIADDGRDFLRTGRDNDLIDAKGGKDLVFAGAGDDLVLAGAQRDKVFGGRGNDTLKGEAGSDFIKGGRGNDLIDGGKGNDYLFGGRGADTFVFAEDDGHDLIVGFRSGKDKIDLSAYGFESFDEIEGAISERGFRTEIDLDDTEITLLGLRGHSLDEGDFIL</sequence>
<dbReference type="PROSITE" id="PS00330">
    <property type="entry name" value="HEMOLYSIN_CALCIUM"/>
    <property type="match status" value="3"/>
</dbReference>
<protein>
    <submittedName>
        <fullName evidence="2">Beta-Ig-H3/fasciclin</fullName>
    </submittedName>
</protein>
<gene>
    <name evidence="2" type="ORF">JL2886_01230</name>
</gene>
<evidence type="ECO:0000313" key="3">
    <source>
        <dbReference type="Proteomes" id="UP000092565"/>
    </source>
</evidence>
<dbReference type="InterPro" id="IPR018511">
    <property type="entry name" value="Hemolysin-typ_Ca-bd_CS"/>
</dbReference>
<dbReference type="InterPro" id="IPR011049">
    <property type="entry name" value="Serralysin-like_metalloprot_C"/>
</dbReference>
<accession>A0A1B0ZPT3</accession>
<evidence type="ECO:0000313" key="2">
    <source>
        <dbReference type="EMBL" id="ANP36150.1"/>
    </source>
</evidence>
<dbReference type="PRINTS" id="PR00313">
    <property type="entry name" value="CABNDNGRPT"/>
</dbReference>
<dbReference type="PROSITE" id="PS50213">
    <property type="entry name" value="FAS1"/>
    <property type="match status" value="2"/>
</dbReference>
<dbReference type="SMART" id="SM00554">
    <property type="entry name" value="FAS1"/>
    <property type="match status" value="2"/>
</dbReference>
<dbReference type="Proteomes" id="UP000092565">
    <property type="component" value="Chromosome"/>
</dbReference>
<dbReference type="PANTHER" id="PTHR10900">
    <property type="entry name" value="PERIOSTIN-RELATED"/>
    <property type="match status" value="1"/>
</dbReference>
<name>A0A1B0ZPT3_9RHOB</name>
<dbReference type="PATRIC" id="fig|60890.4.peg.1204"/>
<dbReference type="OrthoDB" id="7433198at2"/>
<dbReference type="GO" id="GO:0005509">
    <property type="term" value="F:calcium ion binding"/>
    <property type="evidence" value="ECO:0007669"/>
    <property type="project" value="InterPro"/>
</dbReference>
<dbReference type="SUPFAM" id="SSF82153">
    <property type="entry name" value="FAS1 domain"/>
    <property type="match status" value="2"/>
</dbReference>
<dbReference type="InterPro" id="IPR036378">
    <property type="entry name" value="FAS1_dom_sf"/>
</dbReference>